<gene>
    <name evidence="1" type="ORF">SAMN05660297_01514</name>
</gene>
<reference evidence="1 2" key="1">
    <citation type="submission" date="2016-10" db="EMBL/GenBank/DDBJ databases">
        <authorList>
            <person name="de Groot N.N."/>
        </authorList>
    </citation>
    <scope>NUCLEOTIDE SEQUENCE [LARGE SCALE GENOMIC DNA]</scope>
    <source>
        <strain evidence="1 2">DSM 18979</strain>
    </source>
</reference>
<accession>A0A1I0C7F9</accession>
<dbReference type="Proteomes" id="UP000199568">
    <property type="component" value="Unassembled WGS sequence"/>
</dbReference>
<dbReference type="OrthoDB" id="1955292at2"/>
<proteinExistence type="predicted"/>
<evidence type="ECO:0000313" key="1">
    <source>
        <dbReference type="EMBL" id="SET15320.1"/>
    </source>
</evidence>
<name>A0A1I0C7F9_9FIRM</name>
<dbReference type="AlphaFoldDB" id="A0A1I0C7F9"/>
<evidence type="ECO:0008006" key="3">
    <source>
        <dbReference type="Google" id="ProtNLM"/>
    </source>
</evidence>
<organism evidence="1 2">
    <name type="scientific">Natronincola peptidivorans</name>
    <dbReference type="NCBI Taxonomy" id="426128"/>
    <lineage>
        <taxon>Bacteria</taxon>
        <taxon>Bacillati</taxon>
        <taxon>Bacillota</taxon>
        <taxon>Clostridia</taxon>
        <taxon>Peptostreptococcales</taxon>
        <taxon>Natronincolaceae</taxon>
        <taxon>Natronincola</taxon>
    </lineage>
</organism>
<sequence>MDDLRYNYYALYEAILSPEEALTDMILHKYGLLSLSPKELKGLETMEMQRLYRKGFTYMEIAKYFNMTDSGVYRRVKRLKGGKRNSAL</sequence>
<dbReference type="Gene3D" id="1.10.10.60">
    <property type="entry name" value="Homeodomain-like"/>
    <property type="match status" value="1"/>
</dbReference>
<dbReference type="STRING" id="426128.SAMN05660297_01514"/>
<dbReference type="EMBL" id="FOHU01000005">
    <property type="protein sequence ID" value="SET15320.1"/>
    <property type="molecule type" value="Genomic_DNA"/>
</dbReference>
<evidence type="ECO:0000313" key="2">
    <source>
        <dbReference type="Proteomes" id="UP000199568"/>
    </source>
</evidence>
<protein>
    <recommendedName>
        <fullName evidence="3">Homeodomain-like domain-containing protein</fullName>
    </recommendedName>
</protein>
<keyword evidence="2" id="KW-1185">Reference proteome</keyword>
<dbReference type="RefSeq" id="WP_090441703.1">
    <property type="nucleotide sequence ID" value="NZ_FOHU01000005.1"/>
</dbReference>